<dbReference type="InterPro" id="IPR046825">
    <property type="entry name" value="PDH_C"/>
</dbReference>
<keyword evidence="2" id="KW-0560">Oxidoreductase</keyword>
<dbReference type="InterPro" id="IPR050812">
    <property type="entry name" value="Preph/Arog_dehydrog"/>
</dbReference>
<dbReference type="SUPFAM" id="SSF48179">
    <property type="entry name" value="6-phosphogluconate dehydrogenase C-terminal domain-like"/>
    <property type="match status" value="1"/>
</dbReference>
<dbReference type="Pfam" id="PF02153">
    <property type="entry name" value="PDH_N"/>
    <property type="match status" value="1"/>
</dbReference>
<evidence type="ECO:0000256" key="1">
    <source>
        <dbReference type="ARBA" id="ARBA00007964"/>
    </source>
</evidence>
<comment type="caution">
    <text evidence="5">The sequence shown here is derived from an EMBL/GenBank/DDBJ whole genome shotgun (WGS) entry which is preliminary data.</text>
</comment>
<gene>
    <name evidence="5" type="ORF">GCM10023198_27450</name>
</gene>
<proteinExistence type="inferred from homology"/>
<organism evidence="5 6">
    <name type="scientific">Promicromonospora umidemergens</name>
    <dbReference type="NCBI Taxonomy" id="629679"/>
    <lineage>
        <taxon>Bacteria</taxon>
        <taxon>Bacillati</taxon>
        <taxon>Actinomycetota</taxon>
        <taxon>Actinomycetes</taxon>
        <taxon>Micrococcales</taxon>
        <taxon>Promicromonosporaceae</taxon>
        <taxon>Promicromonospora</taxon>
    </lineage>
</organism>
<dbReference type="RefSeq" id="WP_253867900.1">
    <property type="nucleotide sequence ID" value="NZ_BAABHM010000011.1"/>
</dbReference>
<dbReference type="SUPFAM" id="SSF51735">
    <property type="entry name" value="NAD(P)-binding Rossmann-fold domains"/>
    <property type="match status" value="1"/>
</dbReference>
<dbReference type="InterPro" id="IPR003099">
    <property type="entry name" value="Prephen_DH"/>
</dbReference>
<feature type="domain" description="Prephenate/arogenate dehydrogenase" evidence="4">
    <location>
        <begin position="6"/>
        <end position="292"/>
    </location>
</feature>
<dbReference type="EMBL" id="BAABHM010000011">
    <property type="protein sequence ID" value="GAA4704336.1"/>
    <property type="molecule type" value="Genomic_DNA"/>
</dbReference>
<keyword evidence="6" id="KW-1185">Reference proteome</keyword>
<dbReference type="Gene3D" id="3.40.50.720">
    <property type="entry name" value="NAD(P)-binding Rossmann-like Domain"/>
    <property type="match status" value="1"/>
</dbReference>
<dbReference type="InterPro" id="IPR036291">
    <property type="entry name" value="NAD(P)-bd_dom_sf"/>
</dbReference>
<evidence type="ECO:0000313" key="5">
    <source>
        <dbReference type="EMBL" id="GAA4704336.1"/>
    </source>
</evidence>
<dbReference type="PANTHER" id="PTHR21363">
    <property type="entry name" value="PREPHENATE DEHYDROGENASE"/>
    <property type="match status" value="1"/>
</dbReference>
<dbReference type="Pfam" id="PF20463">
    <property type="entry name" value="PDH_C"/>
    <property type="match status" value="1"/>
</dbReference>
<dbReference type="Gene3D" id="1.10.3660.10">
    <property type="entry name" value="6-phosphogluconate dehydrogenase C-terminal like domain"/>
    <property type="match status" value="1"/>
</dbReference>
<accession>A0ABP8XAQ3</accession>
<evidence type="ECO:0000259" key="4">
    <source>
        <dbReference type="PROSITE" id="PS51176"/>
    </source>
</evidence>
<sequence length="304" mass="32074">MTDGTKTAGVIGLGFMGASLAAAFRGAGGFERVVGYDSSPEARARAADESYVDDVLDTAADVARAADLLVLCMPVQQIITCLTELGPELRPGAVVMDIGSTKSAVTEAMVKILPDGVVPIGGHPMTGPATAGADGPTARIYHGRVFLLTPTERTDPGVTRWCTVLLQGIGARVEVLDPARHDRLVATVSHLPRMLPVPLLELAVKDPDPLLATLPAGGFRESTRKATENLDMWVDVLLTNTDNIVETMRRYAHEVELVADHVERGDPAALREILATASDRWTSLFDTGDTGDTGGAVPTASGNR</sequence>
<protein>
    <recommendedName>
        <fullName evidence="4">Prephenate/arogenate dehydrogenase domain-containing protein</fullName>
    </recommendedName>
</protein>
<evidence type="ECO:0000256" key="2">
    <source>
        <dbReference type="ARBA" id="ARBA00023002"/>
    </source>
</evidence>
<feature type="region of interest" description="Disordered" evidence="3">
    <location>
        <begin position="285"/>
        <end position="304"/>
    </location>
</feature>
<dbReference type="InterPro" id="IPR046826">
    <property type="entry name" value="PDH_N"/>
</dbReference>
<evidence type="ECO:0000256" key="3">
    <source>
        <dbReference type="SAM" id="MobiDB-lite"/>
    </source>
</evidence>
<evidence type="ECO:0000313" key="6">
    <source>
        <dbReference type="Proteomes" id="UP001500843"/>
    </source>
</evidence>
<name>A0ABP8XAQ3_9MICO</name>
<comment type="similarity">
    <text evidence="1">Belongs to the prephenate/arogenate dehydrogenase family.</text>
</comment>
<reference evidence="6" key="1">
    <citation type="journal article" date="2019" name="Int. J. Syst. Evol. Microbiol.">
        <title>The Global Catalogue of Microorganisms (GCM) 10K type strain sequencing project: providing services to taxonomists for standard genome sequencing and annotation.</title>
        <authorList>
            <consortium name="The Broad Institute Genomics Platform"/>
            <consortium name="The Broad Institute Genome Sequencing Center for Infectious Disease"/>
            <person name="Wu L."/>
            <person name="Ma J."/>
        </authorList>
    </citation>
    <scope>NUCLEOTIDE SEQUENCE [LARGE SCALE GENOMIC DNA]</scope>
    <source>
        <strain evidence="6">JCM 17975</strain>
    </source>
</reference>
<dbReference type="PROSITE" id="PS51176">
    <property type="entry name" value="PDH_ADH"/>
    <property type="match status" value="1"/>
</dbReference>
<dbReference type="Proteomes" id="UP001500843">
    <property type="component" value="Unassembled WGS sequence"/>
</dbReference>
<dbReference type="PANTHER" id="PTHR21363:SF0">
    <property type="entry name" value="PREPHENATE DEHYDROGENASE [NADP(+)]"/>
    <property type="match status" value="1"/>
</dbReference>
<dbReference type="InterPro" id="IPR008927">
    <property type="entry name" value="6-PGluconate_DH-like_C_sf"/>
</dbReference>